<dbReference type="EMBL" id="QNRK01000036">
    <property type="protein sequence ID" value="RBP05141.1"/>
    <property type="molecule type" value="Genomic_DNA"/>
</dbReference>
<dbReference type="AlphaFoldDB" id="A0A366ERX9"/>
<reference evidence="3 4" key="1">
    <citation type="submission" date="2018-06" db="EMBL/GenBank/DDBJ databases">
        <title>Genomic Encyclopedia of Type Strains, Phase IV (KMG-IV): sequencing the most valuable type-strain genomes for metagenomic binning, comparative biology and taxonomic classification.</title>
        <authorList>
            <person name="Goeker M."/>
        </authorList>
    </citation>
    <scope>NUCLEOTIDE SEQUENCE [LARGE SCALE GENOMIC DNA]</scope>
    <source>
        <strain evidence="3 4">DSM 24875</strain>
    </source>
</reference>
<dbReference type="RefSeq" id="WP_113891955.1">
    <property type="nucleotide sequence ID" value="NZ_QNRK01000036.1"/>
</dbReference>
<dbReference type="Proteomes" id="UP000253529">
    <property type="component" value="Unassembled WGS sequence"/>
</dbReference>
<sequence length="76" mass="8773">MAQVLIRNVPDDIIEAHRDRARTRGRSLEQELREVIERAAPYTPEERLAVALRFQSQTPPGPRTDPAALVREDRDR</sequence>
<dbReference type="Pfam" id="PF22513">
    <property type="entry name" value="FitA-like_RHH"/>
    <property type="match status" value="1"/>
</dbReference>
<evidence type="ECO:0000313" key="4">
    <source>
        <dbReference type="Proteomes" id="UP000253529"/>
    </source>
</evidence>
<proteinExistence type="predicted"/>
<dbReference type="InterPro" id="IPR010985">
    <property type="entry name" value="Ribbon_hlx_hlx"/>
</dbReference>
<dbReference type="SUPFAM" id="SSF47598">
    <property type="entry name" value="Ribbon-helix-helix"/>
    <property type="match status" value="1"/>
</dbReference>
<organism evidence="3 4">
    <name type="scientific">Roseiarcus fermentans</name>
    <dbReference type="NCBI Taxonomy" id="1473586"/>
    <lineage>
        <taxon>Bacteria</taxon>
        <taxon>Pseudomonadati</taxon>
        <taxon>Pseudomonadota</taxon>
        <taxon>Alphaproteobacteria</taxon>
        <taxon>Hyphomicrobiales</taxon>
        <taxon>Roseiarcaceae</taxon>
        <taxon>Roseiarcus</taxon>
    </lineage>
</organism>
<gene>
    <name evidence="3" type="ORF">DFR50_13630</name>
</gene>
<protein>
    <recommendedName>
        <fullName evidence="2">Antitoxin FitA-like ribbon-helix-helix domain-containing protein</fullName>
    </recommendedName>
</protein>
<keyword evidence="4" id="KW-1185">Reference proteome</keyword>
<evidence type="ECO:0000313" key="3">
    <source>
        <dbReference type="EMBL" id="RBP05141.1"/>
    </source>
</evidence>
<dbReference type="InterPro" id="IPR053853">
    <property type="entry name" value="FitA-like_RHH"/>
</dbReference>
<comment type="caution">
    <text evidence="3">The sequence shown here is derived from an EMBL/GenBank/DDBJ whole genome shotgun (WGS) entry which is preliminary data.</text>
</comment>
<evidence type="ECO:0000259" key="2">
    <source>
        <dbReference type="Pfam" id="PF22513"/>
    </source>
</evidence>
<dbReference type="OrthoDB" id="2389872at2"/>
<name>A0A366ERX9_9HYPH</name>
<feature type="domain" description="Antitoxin FitA-like ribbon-helix-helix" evidence="2">
    <location>
        <begin position="2"/>
        <end position="40"/>
    </location>
</feature>
<evidence type="ECO:0000256" key="1">
    <source>
        <dbReference type="SAM" id="MobiDB-lite"/>
    </source>
</evidence>
<feature type="region of interest" description="Disordered" evidence="1">
    <location>
        <begin position="53"/>
        <end position="76"/>
    </location>
</feature>
<dbReference type="GO" id="GO:0006355">
    <property type="term" value="P:regulation of DNA-templated transcription"/>
    <property type="evidence" value="ECO:0007669"/>
    <property type="project" value="InterPro"/>
</dbReference>
<accession>A0A366ERX9</accession>